<proteinExistence type="predicted"/>
<gene>
    <name evidence="2" type="ORF">B9Q02_10570</name>
</gene>
<dbReference type="InterPro" id="IPR001959">
    <property type="entry name" value="Transposase"/>
</dbReference>
<accession>A0A2R6AAN7</accession>
<comment type="caution">
    <text evidence="2">The sequence shown here is derived from an EMBL/GenBank/DDBJ whole genome shotgun (WGS) entry which is preliminary data.</text>
</comment>
<evidence type="ECO:0000313" key="2">
    <source>
        <dbReference type="EMBL" id="PSN83407.1"/>
    </source>
</evidence>
<reference evidence="2 3" key="1">
    <citation type="submission" date="2017-04" db="EMBL/GenBank/DDBJ databases">
        <title>Novel microbial lineages endemic to geothermal iron-oxide mats fill important gaps in the evolutionary history of Archaea.</title>
        <authorList>
            <person name="Jay Z.J."/>
            <person name="Beam J.P."/>
            <person name="Dlakic M."/>
            <person name="Rusch D.B."/>
            <person name="Kozubal M.A."/>
            <person name="Inskeep W.P."/>
        </authorList>
    </citation>
    <scope>NUCLEOTIDE SEQUENCE [LARGE SCALE GENOMIC DNA]</scope>
    <source>
        <strain evidence="2">BE_D</strain>
    </source>
</reference>
<sequence>MKEPEAEEQSSKEPKKAVSVDLGITRLATLSDGRYLENPKPLERSLDRVRLLQRTLSRKRFLSKTGLKQRLAKEHEHIKDFRCDSSNLGLFFHRSTMC</sequence>
<evidence type="ECO:0000313" key="3">
    <source>
        <dbReference type="Proteomes" id="UP000240569"/>
    </source>
</evidence>
<dbReference type="AlphaFoldDB" id="A0A2R6AAN7"/>
<evidence type="ECO:0000259" key="1">
    <source>
        <dbReference type="Pfam" id="PF01385"/>
    </source>
</evidence>
<feature type="domain" description="Probable transposase IS891/IS1136/IS1341" evidence="1">
    <location>
        <begin position="8"/>
        <end position="85"/>
    </location>
</feature>
<protein>
    <recommendedName>
        <fullName evidence="1">Probable transposase IS891/IS1136/IS1341 domain-containing protein</fullName>
    </recommendedName>
</protein>
<organism evidence="2 3">
    <name type="scientific">Candidatus Marsarchaeota G1 archaeon BE_D</name>
    <dbReference type="NCBI Taxonomy" id="1978156"/>
    <lineage>
        <taxon>Archaea</taxon>
        <taxon>Candidatus Marsarchaeota</taxon>
        <taxon>Candidatus Marsarchaeota group 1</taxon>
    </lineage>
</organism>
<dbReference type="Pfam" id="PF01385">
    <property type="entry name" value="OrfB_IS605"/>
    <property type="match status" value="1"/>
</dbReference>
<name>A0A2R6AAN7_9ARCH</name>
<dbReference type="Proteomes" id="UP000240569">
    <property type="component" value="Unassembled WGS sequence"/>
</dbReference>
<dbReference type="EMBL" id="NEXD01000104">
    <property type="protein sequence ID" value="PSN83407.1"/>
    <property type="molecule type" value="Genomic_DNA"/>
</dbReference>